<feature type="domain" description="Helicase ATP-binding" evidence="4">
    <location>
        <begin position="709"/>
        <end position="869"/>
    </location>
</feature>
<dbReference type="SMART" id="SM00490">
    <property type="entry name" value="HELICc"/>
    <property type="match status" value="1"/>
</dbReference>
<dbReference type="Gene3D" id="3.40.50.300">
    <property type="entry name" value="P-loop containing nucleotide triphosphate hydrolases"/>
    <property type="match status" value="1"/>
</dbReference>
<evidence type="ECO:0000313" key="6">
    <source>
        <dbReference type="EMBL" id="PCI77493.1"/>
    </source>
</evidence>
<dbReference type="GO" id="GO:0005524">
    <property type="term" value="F:ATP binding"/>
    <property type="evidence" value="ECO:0007669"/>
    <property type="project" value="InterPro"/>
</dbReference>
<dbReference type="InterPro" id="IPR049730">
    <property type="entry name" value="SNF2/RAD54-like_C"/>
</dbReference>
<dbReference type="GO" id="GO:0008270">
    <property type="term" value="F:zinc ion binding"/>
    <property type="evidence" value="ECO:0007669"/>
    <property type="project" value="UniProtKB-KW"/>
</dbReference>
<accession>A0A2A4X4F5</accession>
<dbReference type="PROSITE" id="PS51192">
    <property type="entry name" value="HELICASE_ATP_BIND_1"/>
    <property type="match status" value="1"/>
</dbReference>
<gene>
    <name evidence="6" type="ORF">COB21_02985</name>
</gene>
<comment type="caution">
    <text evidence="6">The sequence shown here is derived from an EMBL/GenBank/DDBJ whole genome shotgun (WGS) entry which is preliminary data.</text>
</comment>
<dbReference type="InterPro" id="IPR014001">
    <property type="entry name" value="Helicase_ATP-bd"/>
</dbReference>
<evidence type="ECO:0000259" key="5">
    <source>
        <dbReference type="PROSITE" id="PS51194"/>
    </source>
</evidence>
<keyword evidence="6" id="KW-0547">Nucleotide-binding</keyword>
<dbReference type="PROSITE" id="PS50966">
    <property type="entry name" value="ZF_SWIM"/>
    <property type="match status" value="1"/>
</dbReference>
<dbReference type="PROSITE" id="PS51194">
    <property type="entry name" value="HELICASE_CTER"/>
    <property type="match status" value="1"/>
</dbReference>
<dbReference type="Pfam" id="PF00271">
    <property type="entry name" value="Helicase_C"/>
    <property type="match status" value="1"/>
</dbReference>
<evidence type="ECO:0000256" key="2">
    <source>
        <dbReference type="PROSITE-ProRule" id="PRU00325"/>
    </source>
</evidence>
<dbReference type="InterPro" id="IPR007527">
    <property type="entry name" value="Znf_SWIM"/>
</dbReference>
<keyword evidence="6" id="KW-0347">Helicase</keyword>
<dbReference type="GO" id="GO:0016787">
    <property type="term" value="F:hydrolase activity"/>
    <property type="evidence" value="ECO:0007669"/>
    <property type="project" value="UniProtKB-KW"/>
</dbReference>
<feature type="domain" description="SWIM-type" evidence="3">
    <location>
        <begin position="55"/>
        <end position="92"/>
    </location>
</feature>
<dbReference type="Pfam" id="PF00176">
    <property type="entry name" value="SNF2-rel_dom"/>
    <property type="match status" value="1"/>
</dbReference>
<proteinExistence type="predicted"/>
<evidence type="ECO:0000259" key="4">
    <source>
        <dbReference type="PROSITE" id="PS51192"/>
    </source>
</evidence>
<evidence type="ECO:0000313" key="7">
    <source>
        <dbReference type="Proteomes" id="UP000218775"/>
    </source>
</evidence>
<dbReference type="EMBL" id="NVUK01000016">
    <property type="protein sequence ID" value="PCI77493.1"/>
    <property type="molecule type" value="Genomic_DNA"/>
</dbReference>
<sequence>MLNFRRLKQDFSSTMVEKGKTLFKEEKVLSVKIVEISEFSIRIIAKILGQYDNTYETEIEIDRLESELVDSDCDCPQSFDCEHLVAVLFHLEKHLDEILVSFSSENDIHALIEKKGISNSEKEKILNVVSEAKSKEQIKQEKEFKKQTLDDYNKAAKFLACSSFFAIEGGTYPVHSADLAILVNNVDRKAQKAQLQLVLRLHGRSKPLYVPNVELFFQSVRFSEKVVIAGKKYLFSKASFPESTYMLLKMLFNISREKCSDDKNVKYITTDLITLGFLLSKAASFIDRSKMKALCAADEQQMAVPLFFMGSLETPLCTSRFPAQIKVGLEYLHPPNSQILLNPMILIDNEELMLEEVVFLFSAVPGVLYQNVYYSLPPQITRKHLREMESMREVTVPEALFGSLVEIALPRLSKFCLVEHKNATKHFATLPMKDVLKARCDLSFLNSELEVKIIFLYKDKQVPFGASEVNMKVVESFITKEGVLARNLSEEQKMIDALFVDFVYDEAQNLFITKAEKRIIEFMTDVVPKFQDTIKFNCPQNLLDQFIYDQTQFELSLNHTDRMDVYELDLKVLGNLKNIAVDRVWDCILSGRKYLELDTNKEKGKKSSPKKMSKILVLDLEKIAKVIQLFDELGIETLTNGIYEKPLWNLANIDKGNFKDLPVKFVMTKRLKEIRNQMLGKKAITLSPVPGEVQATLRSYQKEGVHWLERLRLMYLNGILADDMGLGKTLQAIVAMTQHLKNKASPMLVICPTSLLYNWYEECGKFNPNLRSLVVDGTPAQRAKLIASLDSYNLIITSYSLLQKDVEKYAATKFSYMILDEAQHIKNRTTQNAKSTKLVKADHRLILSGTPIENSLDELWSLFDFLMPGFLGSYERFVEKYVRAGGEQQVENLAYLKKKVAPFIMRRMKVDVLDDLPAVNENTYHTQLTPVQRALYNSYAESARNELMKMVEKEGFEKVQIHVLATLTRLKQICCHPAIFAKEKAERGDSAKYDMLLELLQTLISGKHKTVIFSQYTKMLQIMRADFEKMGVRFSYLDGSSRDRMSIVNEFNTNEEISVFLVSLKAGGTGLNLVGADTVIHYDMWWNPAIESQATDRVHRIGQKRSVSVYKLVTLDTIEEKIVEMQNKKKNIVKQIVSCDDDAITKLTWEDVLELLQT</sequence>
<keyword evidence="2" id="KW-0479">Metal-binding</keyword>
<feature type="domain" description="Helicase C-terminal" evidence="5">
    <location>
        <begin position="998"/>
        <end position="1144"/>
    </location>
</feature>
<dbReference type="PANTHER" id="PTHR10799">
    <property type="entry name" value="SNF2/RAD54 HELICASE FAMILY"/>
    <property type="match status" value="1"/>
</dbReference>
<evidence type="ECO:0000256" key="1">
    <source>
        <dbReference type="ARBA" id="ARBA00022801"/>
    </source>
</evidence>
<dbReference type="InterPro" id="IPR038718">
    <property type="entry name" value="SNF2-like_sf"/>
</dbReference>
<dbReference type="InterPro" id="IPR027417">
    <property type="entry name" value="P-loop_NTPase"/>
</dbReference>
<dbReference type="InterPro" id="IPR000330">
    <property type="entry name" value="SNF2_N"/>
</dbReference>
<dbReference type="Gene3D" id="3.40.50.10810">
    <property type="entry name" value="Tandem AAA-ATPase domain"/>
    <property type="match status" value="1"/>
</dbReference>
<protein>
    <submittedName>
        <fullName evidence="6">Helicase</fullName>
    </submittedName>
</protein>
<dbReference type="Pfam" id="PF04434">
    <property type="entry name" value="SWIM"/>
    <property type="match status" value="1"/>
</dbReference>
<dbReference type="InterPro" id="IPR001650">
    <property type="entry name" value="Helicase_C-like"/>
</dbReference>
<reference evidence="7" key="1">
    <citation type="submission" date="2017-08" db="EMBL/GenBank/DDBJ databases">
        <title>A dynamic microbial community with high functional redundancy inhabits the cold, oxic subseafloor aquifer.</title>
        <authorList>
            <person name="Tully B.J."/>
            <person name="Wheat C.G."/>
            <person name="Glazer B.T."/>
            <person name="Huber J.A."/>
        </authorList>
    </citation>
    <scope>NUCLEOTIDE SEQUENCE [LARGE SCALE GENOMIC DNA]</scope>
</reference>
<evidence type="ECO:0000259" key="3">
    <source>
        <dbReference type="PROSITE" id="PS50966"/>
    </source>
</evidence>
<name>A0A2A4X4F5_UNCAE</name>
<keyword evidence="2" id="KW-0862">Zinc</keyword>
<keyword evidence="1" id="KW-0378">Hydrolase</keyword>
<dbReference type="SUPFAM" id="SSF52540">
    <property type="entry name" value="P-loop containing nucleoside triphosphate hydrolases"/>
    <property type="match status" value="2"/>
</dbReference>
<dbReference type="CDD" id="cd18012">
    <property type="entry name" value="DEXQc_arch_SWI2_SNF2"/>
    <property type="match status" value="1"/>
</dbReference>
<dbReference type="CDD" id="cd18793">
    <property type="entry name" value="SF2_C_SNF"/>
    <property type="match status" value="1"/>
</dbReference>
<dbReference type="SMART" id="SM00487">
    <property type="entry name" value="DEXDc"/>
    <property type="match status" value="1"/>
</dbReference>
<organism evidence="6 7">
    <name type="scientific">Aerophobetes bacterium</name>
    <dbReference type="NCBI Taxonomy" id="2030807"/>
    <lineage>
        <taxon>Bacteria</taxon>
        <taxon>Candidatus Aerophobota</taxon>
    </lineage>
</organism>
<keyword evidence="6" id="KW-0067">ATP-binding</keyword>
<dbReference type="AlphaFoldDB" id="A0A2A4X4F5"/>
<dbReference type="GO" id="GO:0004386">
    <property type="term" value="F:helicase activity"/>
    <property type="evidence" value="ECO:0007669"/>
    <property type="project" value="UniProtKB-KW"/>
</dbReference>
<keyword evidence="2" id="KW-0863">Zinc-finger</keyword>
<dbReference type="Proteomes" id="UP000218775">
    <property type="component" value="Unassembled WGS sequence"/>
</dbReference>